<evidence type="ECO:0000313" key="2">
    <source>
        <dbReference type="Proteomes" id="UP000789366"/>
    </source>
</evidence>
<reference evidence="1" key="1">
    <citation type="submission" date="2021-06" db="EMBL/GenBank/DDBJ databases">
        <authorList>
            <person name="Kallberg Y."/>
            <person name="Tangrot J."/>
            <person name="Rosling A."/>
        </authorList>
    </citation>
    <scope>NUCLEOTIDE SEQUENCE</scope>
    <source>
        <strain evidence="1">28 12/20/2015</strain>
    </source>
</reference>
<organism evidence="1 2">
    <name type="scientific">Cetraspora pellucida</name>
    <dbReference type="NCBI Taxonomy" id="1433469"/>
    <lineage>
        <taxon>Eukaryota</taxon>
        <taxon>Fungi</taxon>
        <taxon>Fungi incertae sedis</taxon>
        <taxon>Mucoromycota</taxon>
        <taxon>Glomeromycotina</taxon>
        <taxon>Glomeromycetes</taxon>
        <taxon>Diversisporales</taxon>
        <taxon>Gigasporaceae</taxon>
        <taxon>Cetraspora</taxon>
    </lineage>
</organism>
<name>A0ACA9NL87_9GLOM</name>
<gene>
    <name evidence="1" type="ORF">SPELUC_LOCUS9320</name>
</gene>
<comment type="caution">
    <text evidence="1">The sequence shown here is derived from an EMBL/GenBank/DDBJ whole genome shotgun (WGS) entry which is preliminary data.</text>
</comment>
<evidence type="ECO:0000313" key="1">
    <source>
        <dbReference type="EMBL" id="CAG8662408.1"/>
    </source>
</evidence>
<accession>A0ACA9NL87</accession>
<keyword evidence="2" id="KW-1185">Reference proteome</keyword>
<dbReference type="Proteomes" id="UP000789366">
    <property type="component" value="Unassembled WGS sequence"/>
</dbReference>
<feature type="non-terminal residue" evidence="1">
    <location>
        <position position="55"/>
    </location>
</feature>
<sequence>MVYRVVRYILDTKNPAQHKKQDQAHYSLAKELNILSEVSDQRVVEKVSLLKKQLK</sequence>
<dbReference type="EMBL" id="CAJVPW010015498">
    <property type="protein sequence ID" value="CAG8662408.1"/>
    <property type="molecule type" value="Genomic_DNA"/>
</dbReference>
<protein>
    <submittedName>
        <fullName evidence="1">5430_t:CDS:1</fullName>
    </submittedName>
</protein>
<proteinExistence type="predicted"/>